<sequence>LVSDATTLRRHLEAKHKGKHDSWAAKISWVSKLPGDVKSRKEKEKKANQSRIDSHLQEKPAKERVIPYSDRLFREAAIQWLIETNQPIQALEHPSFKNMIDIASRATNGVVIPGRKATRAEIINMFKAQMTALRNRLNVRTCVSTCVDSI</sequence>
<evidence type="ECO:0000313" key="1">
    <source>
        <dbReference type="EMBL" id="KAI0037709.1"/>
    </source>
</evidence>
<name>A0ACB8R0V0_9AGAM</name>
<dbReference type="Proteomes" id="UP000814033">
    <property type="component" value="Unassembled WGS sequence"/>
</dbReference>
<keyword evidence="2" id="KW-1185">Reference proteome</keyword>
<evidence type="ECO:0000313" key="2">
    <source>
        <dbReference type="Proteomes" id="UP000814033"/>
    </source>
</evidence>
<accession>A0ACB8R0V0</accession>
<organism evidence="1 2">
    <name type="scientific">Auriscalpium vulgare</name>
    <dbReference type="NCBI Taxonomy" id="40419"/>
    <lineage>
        <taxon>Eukaryota</taxon>
        <taxon>Fungi</taxon>
        <taxon>Dikarya</taxon>
        <taxon>Basidiomycota</taxon>
        <taxon>Agaricomycotina</taxon>
        <taxon>Agaricomycetes</taxon>
        <taxon>Russulales</taxon>
        <taxon>Auriscalpiaceae</taxon>
        <taxon>Auriscalpium</taxon>
    </lineage>
</organism>
<protein>
    <submittedName>
        <fullName evidence="1">Uncharacterized protein</fullName>
    </submittedName>
</protein>
<proteinExistence type="predicted"/>
<dbReference type="EMBL" id="MU276763">
    <property type="protein sequence ID" value="KAI0037709.1"/>
    <property type="molecule type" value="Genomic_DNA"/>
</dbReference>
<gene>
    <name evidence="1" type="ORF">FA95DRAFT_1506641</name>
</gene>
<comment type="caution">
    <text evidence="1">The sequence shown here is derived from an EMBL/GenBank/DDBJ whole genome shotgun (WGS) entry which is preliminary data.</text>
</comment>
<reference evidence="1" key="2">
    <citation type="journal article" date="2022" name="New Phytol.">
        <title>Evolutionary transition to the ectomycorrhizal habit in the genomes of a hyperdiverse lineage of mushroom-forming fungi.</title>
        <authorList>
            <person name="Looney B."/>
            <person name="Miyauchi S."/>
            <person name="Morin E."/>
            <person name="Drula E."/>
            <person name="Courty P.E."/>
            <person name="Kohler A."/>
            <person name="Kuo A."/>
            <person name="LaButti K."/>
            <person name="Pangilinan J."/>
            <person name="Lipzen A."/>
            <person name="Riley R."/>
            <person name="Andreopoulos W."/>
            <person name="He G."/>
            <person name="Johnson J."/>
            <person name="Nolan M."/>
            <person name="Tritt A."/>
            <person name="Barry K.W."/>
            <person name="Grigoriev I.V."/>
            <person name="Nagy L.G."/>
            <person name="Hibbett D."/>
            <person name="Henrissat B."/>
            <person name="Matheny P.B."/>
            <person name="Labbe J."/>
            <person name="Martin F.M."/>
        </authorList>
    </citation>
    <scope>NUCLEOTIDE SEQUENCE</scope>
    <source>
        <strain evidence="1">FP105234-sp</strain>
    </source>
</reference>
<reference evidence="1" key="1">
    <citation type="submission" date="2021-02" db="EMBL/GenBank/DDBJ databases">
        <authorList>
            <consortium name="DOE Joint Genome Institute"/>
            <person name="Ahrendt S."/>
            <person name="Looney B.P."/>
            <person name="Miyauchi S."/>
            <person name="Morin E."/>
            <person name="Drula E."/>
            <person name="Courty P.E."/>
            <person name="Chicoki N."/>
            <person name="Fauchery L."/>
            <person name="Kohler A."/>
            <person name="Kuo A."/>
            <person name="Labutti K."/>
            <person name="Pangilinan J."/>
            <person name="Lipzen A."/>
            <person name="Riley R."/>
            <person name="Andreopoulos W."/>
            <person name="He G."/>
            <person name="Johnson J."/>
            <person name="Barry K.W."/>
            <person name="Grigoriev I.V."/>
            <person name="Nagy L."/>
            <person name="Hibbett D."/>
            <person name="Henrissat B."/>
            <person name="Matheny P.B."/>
            <person name="Labbe J."/>
            <person name="Martin F."/>
        </authorList>
    </citation>
    <scope>NUCLEOTIDE SEQUENCE</scope>
    <source>
        <strain evidence="1">FP105234-sp</strain>
    </source>
</reference>
<feature type="non-terminal residue" evidence="1">
    <location>
        <position position="1"/>
    </location>
</feature>